<dbReference type="GO" id="GO:0005506">
    <property type="term" value="F:iron ion binding"/>
    <property type="evidence" value="ECO:0007669"/>
    <property type="project" value="InterPro"/>
</dbReference>
<keyword evidence="13" id="KW-0472">Membrane</keyword>
<dbReference type="SMART" id="SM00254">
    <property type="entry name" value="ShKT"/>
    <property type="match status" value="1"/>
</dbReference>
<feature type="signal peptide" evidence="15">
    <location>
        <begin position="1"/>
        <end position="18"/>
    </location>
</feature>
<keyword evidence="15" id="KW-0732">Signal</keyword>
<dbReference type="PANTHER" id="PTHR10869:SF102">
    <property type="entry name" value="PROLYL 4-HYDROXYLASE 12-RELATED"/>
    <property type="match status" value="1"/>
</dbReference>
<keyword evidence="5" id="KW-0812">Transmembrane</keyword>
<dbReference type="InterPro" id="IPR003582">
    <property type="entry name" value="ShKT_dom"/>
</dbReference>
<comment type="cofactor">
    <cofactor evidence="1">
        <name>L-ascorbate</name>
        <dbReference type="ChEBI" id="CHEBI:38290"/>
    </cofactor>
</comment>
<keyword evidence="7" id="KW-0256">Endoplasmic reticulum</keyword>
<keyword evidence="8" id="KW-0223">Dioxygenase</keyword>
<evidence type="ECO:0000256" key="3">
    <source>
        <dbReference type="ARBA" id="ARBA00006511"/>
    </source>
</evidence>
<dbReference type="InterPro" id="IPR044862">
    <property type="entry name" value="Pro_4_hyd_alph_FE2OG_OXY"/>
</dbReference>
<evidence type="ECO:0000256" key="7">
    <source>
        <dbReference type="ARBA" id="ARBA00022824"/>
    </source>
</evidence>
<protein>
    <recommendedName>
        <fullName evidence="4">procollagen-proline 4-dioxygenase</fullName>
        <ecNumber evidence="4">1.14.11.2</ecNumber>
    </recommendedName>
</protein>
<dbReference type="Gene3D" id="2.60.120.620">
    <property type="entry name" value="q2cbj1_9rhob like domain"/>
    <property type="match status" value="1"/>
</dbReference>
<evidence type="ECO:0000256" key="2">
    <source>
        <dbReference type="ARBA" id="ARBA00004648"/>
    </source>
</evidence>
<evidence type="ECO:0000256" key="4">
    <source>
        <dbReference type="ARBA" id="ARBA00012269"/>
    </source>
</evidence>
<keyword evidence="10" id="KW-1133">Transmembrane helix</keyword>
<dbReference type="AlphaFoldDB" id="A0A5B7BZR0"/>
<keyword evidence="9" id="KW-0735">Signal-anchor</keyword>
<proteinExistence type="inferred from homology"/>
<accession>A0A5B7BZR0</accession>
<dbReference type="GO" id="GO:0031418">
    <property type="term" value="F:L-ascorbic acid binding"/>
    <property type="evidence" value="ECO:0007669"/>
    <property type="project" value="InterPro"/>
</dbReference>
<evidence type="ECO:0000256" key="10">
    <source>
        <dbReference type="ARBA" id="ARBA00022989"/>
    </source>
</evidence>
<dbReference type="GO" id="GO:0005789">
    <property type="term" value="C:endoplasmic reticulum membrane"/>
    <property type="evidence" value="ECO:0007669"/>
    <property type="project" value="UniProtKB-SubCell"/>
</dbReference>
<keyword evidence="11" id="KW-0560">Oxidoreductase</keyword>
<dbReference type="InterPro" id="IPR045054">
    <property type="entry name" value="P4HA-like"/>
</dbReference>
<feature type="chain" id="PRO_5022930895" description="procollagen-proline 4-dioxygenase" evidence="15">
    <location>
        <begin position="19"/>
        <end position="315"/>
    </location>
</feature>
<evidence type="ECO:0000256" key="14">
    <source>
        <dbReference type="ARBA" id="ARBA00049169"/>
    </source>
</evidence>
<evidence type="ECO:0000256" key="11">
    <source>
        <dbReference type="ARBA" id="ARBA00023002"/>
    </source>
</evidence>
<evidence type="ECO:0000256" key="13">
    <source>
        <dbReference type="ARBA" id="ARBA00023136"/>
    </source>
</evidence>
<evidence type="ECO:0000256" key="8">
    <source>
        <dbReference type="ARBA" id="ARBA00022964"/>
    </source>
</evidence>
<name>A0A5B7BZR0_DAVIN</name>
<dbReference type="Pfam" id="PF13640">
    <property type="entry name" value="2OG-FeII_Oxy_3"/>
    <property type="match status" value="1"/>
</dbReference>
<dbReference type="EMBL" id="GHES01042937">
    <property type="protein sequence ID" value="MPA73496.1"/>
    <property type="molecule type" value="Transcribed_RNA"/>
</dbReference>
<evidence type="ECO:0000256" key="15">
    <source>
        <dbReference type="SAM" id="SignalP"/>
    </source>
</evidence>
<keyword evidence="6" id="KW-0479">Metal-binding</keyword>
<comment type="catalytic activity">
    <reaction evidence="14">
        <text>L-prolyl-[collagen] + 2-oxoglutarate + O2 = trans-4-hydroxy-L-prolyl-[collagen] + succinate + CO2</text>
        <dbReference type="Rhea" id="RHEA:18945"/>
        <dbReference type="Rhea" id="RHEA-COMP:11676"/>
        <dbReference type="Rhea" id="RHEA-COMP:11680"/>
        <dbReference type="ChEBI" id="CHEBI:15379"/>
        <dbReference type="ChEBI" id="CHEBI:16526"/>
        <dbReference type="ChEBI" id="CHEBI:16810"/>
        <dbReference type="ChEBI" id="CHEBI:30031"/>
        <dbReference type="ChEBI" id="CHEBI:50342"/>
        <dbReference type="ChEBI" id="CHEBI:61965"/>
        <dbReference type="EC" id="1.14.11.2"/>
    </reaction>
</comment>
<dbReference type="InterPro" id="IPR006620">
    <property type="entry name" value="Pro_4_hyd_alph"/>
</dbReference>
<evidence type="ECO:0000256" key="5">
    <source>
        <dbReference type="ARBA" id="ARBA00022692"/>
    </source>
</evidence>
<feature type="domain" description="ShKT" evidence="16">
    <location>
        <begin position="275"/>
        <end position="315"/>
    </location>
</feature>
<dbReference type="FunFam" id="2.60.120.620:FF:000029">
    <property type="entry name" value="Probable prolyl 4-hydroxylase 12"/>
    <property type="match status" value="1"/>
</dbReference>
<evidence type="ECO:0000256" key="6">
    <source>
        <dbReference type="ARBA" id="ARBA00022723"/>
    </source>
</evidence>
<gene>
    <name evidence="17" type="ORF">Din_042937</name>
</gene>
<dbReference type="EC" id="1.14.11.2" evidence="4"/>
<evidence type="ECO:0000313" key="17">
    <source>
        <dbReference type="EMBL" id="MPA73496.1"/>
    </source>
</evidence>
<reference evidence="17" key="1">
    <citation type="submission" date="2019-08" db="EMBL/GenBank/DDBJ databases">
        <title>Reference gene set and small RNA set construction with multiple tissues from Davidia involucrata Baill.</title>
        <authorList>
            <person name="Yang H."/>
            <person name="Zhou C."/>
            <person name="Li G."/>
            <person name="Wang J."/>
            <person name="Gao P."/>
            <person name="Wang M."/>
            <person name="Wang R."/>
            <person name="Zhao Y."/>
        </authorList>
    </citation>
    <scope>NUCLEOTIDE SEQUENCE</scope>
    <source>
        <tissue evidence="17">Mixed with DoveR01_LX</tissue>
    </source>
</reference>
<evidence type="ECO:0000256" key="9">
    <source>
        <dbReference type="ARBA" id="ARBA00022968"/>
    </source>
</evidence>
<comment type="similarity">
    <text evidence="3">Belongs to the P4HA family.</text>
</comment>
<comment type="subcellular location">
    <subcellularLocation>
        <location evidence="2">Endoplasmic reticulum membrane</location>
        <topology evidence="2">Single-pass type II membrane protein</topology>
    </subcellularLocation>
</comment>
<sequence length="315" mass="35577">MATHLSILLLLAFTFSFASITAETRKELRTKEVNQETIIRMGRPIQSNRTNPSRVIQLSWRPRVFLYRGFLSDEECDNLISQAYDKKENSMGNGDDSANVDTNKLLMSSESSTNTKDDIAARIEERISAWTFLPKENGKPLRILHFMAEDAKQNYDYFGNKSTMVPSEPLMATVVLYLSNVTQGGQILFPESELENYQVKNKIWSDCTKSSNTLRPTKGNAILFFNLHPNASPDKSSSHARCPVLEGEMWCATKFFHVRAISREKATSQSDDSVCTDEDEKCPRWAALGECQKNPVFMIGTPDYYGTCKKSCNAC</sequence>
<dbReference type="PANTHER" id="PTHR10869">
    <property type="entry name" value="PROLYL 4-HYDROXYLASE ALPHA SUBUNIT"/>
    <property type="match status" value="1"/>
</dbReference>
<evidence type="ECO:0000259" key="16">
    <source>
        <dbReference type="PROSITE" id="PS51670"/>
    </source>
</evidence>
<organism evidence="17">
    <name type="scientific">Davidia involucrata</name>
    <name type="common">Dove tree</name>
    <dbReference type="NCBI Taxonomy" id="16924"/>
    <lineage>
        <taxon>Eukaryota</taxon>
        <taxon>Viridiplantae</taxon>
        <taxon>Streptophyta</taxon>
        <taxon>Embryophyta</taxon>
        <taxon>Tracheophyta</taxon>
        <taxon>Spermatophyta</taxon>
        <taxon>Magnoliopsida</taxon>
        <taxon>eudicotyledons</taxon>
        <taxon>Gunneridae</taxon>
        <taxon>Pentapetalae</taxon>
        <taxon>asterids</taxon>
        <taxon>Cornales</taxon>
        <taxon>Nyssaceae</taxon>
        <taxon>Davidia</taxon>
    </lineage>
</organism>
<keyword evidence="12" id="KW-0408">Iron</keyword>
<dbReference type="SMART" id="SM00702">
    <property type="entry name" value="P4Hc"/>
    <property type="match status" value="1"/>
</dbReference>
<evidence type="ECO:0000256" key="12">
    <source>
        <dbReference type="ARBA" id="ARBA00023004"/>
    </source>
</evidence>
<dbReference type="PROSITE" id="PS51670">
    <property type="entry name" value="SHKT"/>
    <property type="match status" value="1"/>
</dbReference>
<dbReference type="GO" id="GO:0004656">
    <property type="term" value="F:procollagen-proline 4-dioxygenase activity"/>
    <property type="evidence" value="ECO:0007669"/>
    <property type="project" value="UniProtKB-EC"/>
</dbReference>
<evidence type="ECO:0000256" key="1">
    <source>
        <dbReference type="ARBA" id="ARBA00001961"/>
    </source>
</evidence>